<accession>A0A7W9TJD2</accession>
<feature type="domain" description="S1 motif" evidence="9">
    <location>
        <begin position="290"/>
        <end position="360"/>
    </location>
</feature>
<keyword evidence="2 10" id="KW-0723">Serine/threonine-protein kinase</keyword>
<dbReference type="PROSITE" id="PS00107">
    <property type="entry name" value="PROTEIN_KINASE_ATP"/>
    <property type="match status" value="1"/>
</dbReference>
<dbReference type="InterPro" id="IPR017441">
    <property type="entry name" value="Protein_kinase_ATP_BS"/>
</dbReference>
<evidence type="ECO:0000313" key="10">
    <source>
        <dbReference type="EMBL" id="MBB6081804.1"/>
    </source>
</evidence>
<dbReference type="GO" id="GO:0004674">
    <property type="term" value="F:protein serine/threonine kinase activity"/>
    <property type="evidence" value="ECO:0007669"/>
    <property type="project" value="UniProtKB-KW"/>
</dbReference>
<evidence type="ECO:0000256" key="1">
    <source>
        <dbReference type="ARBA" id="ARBA00012513"/>
    </source>
</evidence>
<dbReference type="InterPro" id="IPR012340">
    <property type="entry name" value="NA-bd_OB-fold"/>
</dbReference>
<dbReference type="PANTHER" id="PTHR43289:SF6">
    <property type="entry name" value="SERINE_THREONINE-PROTEIN KINASE NEKL-3"/>
    <property type="match status" value="1"/>
</dbReference>
<dbReference type="Gene3D" id="3.30.200.20">
    <property type="entry name" value="Phosphorylase Kinase, domain 1"/>
    <property type="match status" value="1"/>
</dbReference>
<keyword evidence="5 10" id="KW-0418">Kinase</keyword>
<keyword evidence="4 7" id="KW-0547">Nucleotide-binding</keyword>
<dbReference type="SMART" id="SM00316">
    <property type="entry name" value="S1"/>
    <property type="match status" value="1"/>
</dbReference>
<evidence type="ECO:0000259" key="9">
    <source>
        <dbReference type="PROSITE" id="PS50126"/>
    </source>
</evidence>
<feature type="domain" description="Protein kinase" evidence="8">
    <location>
        <begin position="15"/>
        <end position="275"/>
    </location>
</feature>
<dbReference type="Pfam" id="PF00069">
    <property type="entry name" value="Pkinase"/>
    <property type="match status" value="1"/>
</dbReference>
<dbReference type="Pfam" id="PF00575">
    <property type="entry name" value="S1"/>
    <property type="match status" value="1"/>
</dbReference>
<dbReference type="PROSITE" id="PS50011">
    <property type="entry name" value="PROTEIN_KINASE_DOM"/>
    <property type="match status" value="1"/>
</dbReference>
<evidence type="ECO:0000256" key="2">
    <source>
        <dbReference type="ARBA" id="ARBA00022527"/>
    </source>
</evidence>
<dbReference type="PROSITE" id="PS00108">
    <property type="entry name" value="PROTEIN_KINASE_ST"/>
    <property type="match status" value="1"/>
</dbReference>
<dbReference type="CDD" id="cd14014">
    <property type="entry name" value="STKc_PknB_like"/>
    <property type="match status" value="1"/>
</dbReference>
<dbReference type="RefSeq" id="WP_184567868.1">
    <property type="nucleotide sequence ID" value="NZ_BAAARS010000022.1"/>
</dbReference>
<dbReference type="SMART" id="SM00220">
    <property type="entry name" value="S_TKc"/>
    <property type="match status" value="1"/>
</dbReference>
<keyword evidence="3" id="KW-0808">Transferase</keyword>
<evidence type="ECO:0000256" key="6">
    <source>
        <dbReference type="ARBA" id="ARBA00022840"/>
    </source>
</evidence>
<dbReference type="Proteomes" id="UP000591537">
    <property type="component" value="Unassembled WGS sequence"/>
</dbReference>
<name>A0A7W9TJD2_9ACTN</name>
<evidence type="ECO:0000256" key="4">
    <source>
        <dbReference type="ARBA" id="ARBA00022741"/>
    </source>
</evidence>
<dbReference type="SUPFAM" id="SSF50249">
    <property type="entry name" value="Nucleic acid-binding proteins"/>
    <property type="match status" value="1"/>
</dbReference>
<evidence type="ECO:0000259" key="8">
    <source>
        <dbReference type="PROSITE" id="PS50011"/>
    </source>
</evidence>
<gene>
    <name evidence="10" type="ORF">HNR57_007767</name>
</gene>
<organism evidence="10 11">
    <name type="scientific">Streptomyces paradoxus</name>
    <dbReference type="NCBI Taxonomy" id="66375"/>
    <lineage>
        <taxon>Bacteria</taxon>
        <taxon>Bacillati</taxon>
        <taxon>Actinomycetota</taxon>
        <taxon>Actinomycetes</taxon>
        <taxon>Kitasatosporales</taxon>
        <taxon>Streptomycetaceae</taxon>
        <taxon>Streptomyces</taxon>
    </lineage>
</organism>
<dbReference type="InterPro" id="IPR003029">
    <property type="entry name" value="S1_domain"/>
</dbReference>
<dbReference type="Gene3D" id="1.10.510.10">
    <property type="entry name" value="Transferase(Phosphotransferase) domain 1"/>
    <property type="match status" value="1"/>
</dbReference>
<comment type="caution">
    <text evidence="10">The sequence shown here is derived from an EMBL/GenBank/DDBJ whole genome shotgun (WGS) entry which is preliminary data.</text>
</comment>
<evidence type="ECO:0000256" key="7">
    <source>
        <dbReference type="PROSITE-ProRule" id="PRU10141"/>
    </source>
</evidence>
<dbReference type="PROSITE" id="PS50126">
    <property type="entry name" value="S1"/>
    <property type="match status" value="1"/>
</dbReference>
<dbReference type="AlphaFoldDB" id="A0A7W9TJD2"/>
<dbReference type="InterPro" id="IPR011009">
    <property type="entry name" value="Kinase-like_dom_sf"/>
</dbReference>
<evidence type="ECO:0000313" key="11">
    <source>
        <dbReference type="Proteomes" id="UP000591537"/>
    </source>
</evidence>
<feature type="binding site" evidence="7">
    <location>
        <position position="44"/>
    </location>
    <ligand>
        <name>ATP</name>
        <dbReference type="ChEBI" id="CHEBI:30616"/>
    </ligand>
</feature>
<dbReference type="Gene3D" id="2.40.50.140">
    <property type="entry name" value="Nucleic acid-binding proteins"/>
    <property type="match status" value="1"/>
</dbReference>
<dbReference type="GO" id="GO:0003676">
    <property type="term" value="F:nucleic acid binding"/>
    <property type="evidence" value="ECO:0007669"/>
    <property type="project" value="InterPro"/>
</dbReference>
<sequence>MGQQSQPKHVIGGRYRLIGILGSGGFGRVWKAHDQALRVDVAVKEVRLPPAASPAEQSERLERAAREARNAARIRDHPGVITVYDVVVEGGVPWIVMRLVDGCSLADSLNSHKFLPLDDATRIAVAVLEALGAAHLAGITHRDVKPANIMLTDTGEVLLTDFGIAVHEVDTALTAPGGFIGSLEYIAPERARGHRGNAACDAFSLGVTLYEAVEGISPFRRDSPSGSLAAVLFEQAPPLKRAGRLAPLITGLLEKEISRRLTIPQALALLSAPSSTSGTALIEYCWPSVGARCPGTVAKILSFGMFVSLPYDEEGLLHITEMRRQFGKRVDYGEAVRVGDEVYVEIAEIDRKGRISLRFAR</sequence>
<evidence type="ECO:0000256" key="3">
    <source>
        <dbReference type="ARBA" id="ARBA00022679"/>
    </source>
</evidence>
<dbReference type="GO" id="GO:0005524">
    <property type="term" value="F:ATP binding"/>
    <property type="evidence" value="ECO:0007669"/>
    <property type="project" value="UniProtKB-UniRule"/>
</dbReference>
<dbReference type="EMBL" id="JACHGV010000022">
    <property type="protein sequence ID" value="MBB6081804.1"/>
    <property type="molecule type" value="Genomic_DNA"/>
</dbReference>
<dbReference type="EC" id="2.7.11.1" evidence="1"/>
<dbReference type="SUPFAM" id="SSF56112">
    <property type="entry name" value="Protein kinase-like (PK-like)"/>
    <property type="match status" value="1"/>
</dbReference>
<dbReference type="InterPro" id="IPR000719">
    <property type="entry name" value="Prot_kinase_dom"/>
</dbReference>
<keyword evidence="11" id="KW-1185">Reference proteome</keyword>
<evidence type="ECO:0000256" key="5">
    <source>
        <dbReference type="ARBA" id="ARBA00022777"/>
    </source>
</evidence>
<reference evidence="10 11" key="1">
    <citation type="submission" date="2020-08" db="EMBL/GenBank/DDBJ databases">
        <title>Genomic Encyclopedia of Type Strains, Phase IV (KMG-IV): sequencing the most valuable type-strain genomes for metagenomic binning, comparative biology and taxonomic classification.</title>
        <authorList>
            <person name="Goeker M."/>
        </authorList>
    </citation>
    <scope>NUCLEOTIDE SEQUENCE [LARGE SCALE GENOMIC DNA]</scope>
    <source>
        <strain evidence="10 11">DSM 43350</strain>
    </source>
</reference>
<protein>
    <recommendedName>
        <fullName evidence="1">non-specific serine/threonine protein kinase</fullName>
        <ecNumber evidence="1">2.7.11.1</ecNumber>
    </recommendedName>
</protein>
<dbReference type="InterPro" id="IPR008271">
    <property type="entry name" value="Ser/Thr_kinase_AS"/>
</dbReference>
<keyword evidence="6 7" id="KW-0067">ATP-binding</keyword>
<proteinExistence type="predicted"/>
<dbReference type="PANTHER" id="PTHR43289">
    <property type="entry name" value="MITOGEN-ACTIVATED PROTEIN KINASE KINASE KINASE 20-RELATED"/>
    <property type="match status" value="1"/>
</dbReference>